<proteinExistence type="predicted"/>
<feature type="region of interest" description="Disordered" evidence="1">
    <location>
        <begin position="289"/>
        <end position="353"/>
    </location>
</feature>
<evidence type="ECO:0000313" key="3">
    <source>
        <dbReference type="EMBL" id="KAL0420254.1"/>
    </source>
</evidence>
<dbReference type="GO" id="GO:0003964">
    <property type="term" value="F:RNA-directed DNA polymerase activity"/>
    <property type="evidence" value="ECO:0007669"/>
    <property type="project" value="UniProtKB-KW"/>
</dbReference>
<comment type="caution">
    <text evidence="3">The sequence shown here is derived from an EMBL/GenBank/DDBJ whole genome shotgun (WGS) entry which is preliminary data.</text>
</comment>
<feature type="compositionally biased region" description="Basic and acidic residues" evidence="1">
    <location>
        <begin position="33"/>
        <end position="43"/>
    </location>
</feature>
<feature type="compositionally biased region" description="Polar residues" evidence="1">
    <location>
        <begin position="297"/>
        <end position="317"/>
    </location>
</feature>
<organism evidence="3">
    <name type="scientific">Sesamum latifolium</name>
    <dbReference type="NCBI Taxonomy" id="2727402"/>
    <lineage>
        <taxon>Eukaryota</taxon>
        <taxon>Viridiplantae</taxon>
        <taxon>Streptophyta</taxon>
        <taxon>Embryophyta</taxon>
        <taxon>Tracheophyta</taxon>
        <taxon>Spermatophyta</taxon>
        <taxon>Magnoliopsida</taxon>
        <taxon>eudicotyledons</taxon>
        <taxon>Gunneridae</taxon>
        <taxon>Pentapetalae</taxon>
        <taxon>asterids</taxon>
        <taxon>lamiids</taxon>
        <taxon>Lamiales</taxon>
        <taxon>Pedaliaceae</taxon>
        <taxon>Sesamum</taxon>
    </lineage>
</organism>
<dbReference type="InterPro" id="IPR043128">
    <property type="entry name" value="Rev_trsase/Diguanyl_cyclase"/>
</dbReference>
<dbReference type="CDD" id="cd01647">
    <property type="entry name" value="RT_LTR"/>
    <property type="match status" value="1"/>
</dbReference>
<keyword evidence="3" id="KW-0548">Nucleotidyltransferase</keyword>
<dbReference type="Gene3D" id="3.30.70.270">
    <property type="match status" value="1"/>
</dbReference>
<dbReference type="InterPro" id="IPR053134">
    <property type="entry name" value="RNA-dir_DNA_polymerase"/>
</dbReference>
<dbReference type="Pfam" id="PF03732">
    <property type="entry name" value="Retrotrans_gag"/>
    <property type="match status" value="1"/>
</dbReference>
<accession>A0AAW2UT80</accession>
<dbReference type="SUPFAM" id="SSF56672">
    <property type="entry name" value="DNA/RNA polymerases"/>
    <property type="match status" value="1"/>
</dbReference>
<dbReference type="InterPro" id="IPR043502">
    <property type="entry name" value="DNA/RNA_pol_sf"/>
</dbReference>
<dbReference type="AlphaFoldDB" id="A0AAW2UT80"/>
<feature type="compositionally biased region" description="Polar residues" evidence="1">
    <location>
        <begin position="328"/>
        <end position="352"/>
    </location>
</feature>
<reference evidence="3" key="2">
    <citation type="journal article" date="2024" name="Plant">
        <title>Genomic evolution and insights into agronomic trait innovations of Sesamum species.</title>
        <authorList>
            <person name="Miao H."/>
            <person name="Wang L."/>
            <person name="Qu L."/>
            <person name="Liu H."/>
            <person name="Sun Y."/>
            <person name="Le M."/>
            <person name="Wang Q."/>
            <person name="Wei S."/>
            <person name="Zheng Y."/>
            <person name="Lin W."/>
            <person name="Duan Y."/>
            <person name="Cao H."/>
            <person name="Xiong S."/>
            <person name="Wang X."/>
            <person name="Wei L."/>
            <person name="Li C."/>
            <person name="Ma Q."/>
            <person name="Ju M."/>
            <person name="Zhao R."/>
            <person name="Li G."/>
            <person name="Mu C."/>
            <person name="Tian Q."/>
            <person name="Mei H."/>
            <person name="Zhang T."/>
            <person name="Gao T."/>
            <person name="Zhang H."/>
        </authorList>
    </citation>
    <scope>NUCLEOTIDE SEQUENCE</scope>
    <source>
        <strain evidence="3">KEN1</strain>
    </source>
</reference>
<feature type="region of interest" description="Disordered" evidence="1">
    <location>
        <begin position="1"/>
        <end position="43"/>
    </location>
</feature>
<dbReference type="PANTHER" id="PTHR24559:SF436">
    <property type="entry name" value="RNA-DIRECTED DNA POLYMERASE HOMOLOG"/>
    <property type="match status" value="1"/>
</dbReference>
<feature type="domain" description="Reverse transcriptase" evidence="2">
    <location>
        <begin position="611"/>
        <end position="766"/>
    </location>
</feature>
<name>A0AAW2UT80_9LAMI</name>
<dbReference type="PANTHER" id="PTHR24559">
    <property type="entry name" value="TRANSPOSON TY3-I GAG-POL POLYPROTEIN"/>
    <property type="match status" value="1"/>
</dbReference>
<protein>
    <submittedName>
        <fullName evidence="3">RNA-directed DNA polymerase</fullName>
    </submittedName>
</protein>
<dbReference type="Pfam" id="PF00078">
    <property type="entry name" value="RVT_1"/>
    <property type="match status" value="1"/>
</dbReference>
<dbReference type="InterPro" id="IPR000477">
    <property type="entry name" value="RT_dom"/>
</dbReference>
<dbReference type="PROSITE" id="PS50878">
    <property type="entry name" value="RT_POL"/>
    <property type="match status" value="1"/>
</dbReference>
<keyword evidence="3" id="KW-0808">Transferase</keyword>
<evidence type="ECO:0000256" key="1">
    <source>
        <dbReference type="SAM" id="MobiDB-lite"/>
    </source>
</evidence>
<gene>
    <name evidence="3" type="ORF">Slati_3048300</name>
</gene>
<reference evidence="3" key="1">
    <citation type="submission" date="2020-06" db="EMBL/GenBank/DDBJ databases">
        <authorList>
            <person name="Li T."/>
            <person name="Hu X."/>
            <person name="Zhang T."/>
            <person name="Song X."/>
            <person name="Zhang H."/>
            <person name="Dai N."/>
            <person name="Sheng W."/>
            <person name="Hou X."/>
            <person name="Wei L."/>
        </authorList>
    </citation>
    <scope>NUCLEOTIDE SEQUENCE</scope>
    <source>
        <strain evidence="3">KEN1</strain>
        <tissue evidence="3">Leaf</tissue>
    </source>
</reference>
<evidence type="ECO:0000259" key="2">
    <source>
        <dbReference type="PROSITE" id="PS50878"/>
    </source>
</evidence>
<dbReference type="EMBL" id="JACGWN010000011">
    <property type="protein sequence ID" value="KAL0420254.1"/>
    <property type="molecule type" value="Genomic_DNA"/>
</dbReference>
<dbReference type="InterPro" id="IPR005162">
    <property type="entry name" value="Retrotrans_gag_dom"/>
</dbReference>
<sequence>MGPRRGAGSQSSAARMPGQEPESPRRAASPSERAVEPEDENSRLRETVMNLEEKVSSLESEIAMLSSDLEDCRHVTQELASALGGSGVADMRREMEQMSIQIGLLQRAVSNGPAVAHDAGARLRIPEPKAYNGARDAKEVENFLFDIEQYFLAANVEDEARKVSTATMYLTGDAKLWWRTKYAEIQANQVRLDTWALLREAIREQFFPENVEYNARRALRKLEHSGSVRDYVKSFSALMLDIRDMSEKDKLFTFMEGLKPWARLELQRQRVTDLGSAMAAAERLTDFALETRKDRQTTSSPVQNKTGGARSFRSNSNRGGGDRKPYAQTGSQGSSVRNKPQENRQGAPQKSSGCFLCDGPHRYRDCPKKQLLNALRPLLTRRRPRSRWSHKHLRVALMIRRRTRTTWVPSLNGATRCLIRETWARAGEGVGRVKAINSAAQPIAGVAKSVLIKVGPFEGKTNLSVVVMDDFKLILGLEFLRDTRTAVLPHVDSLMMMGTKPCVIPTLAGRTGEKNLSAMQFEKGCKRSEPSYLCTLRFDEIEEASGPIPGVVKKLLREFEDVMPDELPRKLPPKRTVDHEIELVPGTKPPARAPYRMSQPELVELRKQLKEMLESGIIKPAKSPYGAPVLFQKKADGSLRMCCDYRALNKITVKNKYPIPLAADCFDRLSRAKYFTKIDLRSGYWQVRIKEGDEAKTTVVTRYGAFEFLVMPFGLTNAPATFSTLMNQVLHGFLDEFVVVYLDDIVVYSRTLAEHVAFAAGSDKTP</sequence>
<dbReference type="Gene3D" id="3.10.10.10">
    <property type="entry name" value="HIV Type 1 Reverse Transcriptase, subunit A, domain 1"/>
    <property type="match status" value="1"/>
</dbReference>
<keyword evidence="3" id="KW-0695">RNA-directed DNA polymerase</keyword>